<evidence type="ECO:0000313" key="1">
    <source>
        <dbReference type="EMBL" id="KPM34454.1"/>
    </source>
</evidence>
<keyword evidence="2" id="KW-1185">Reference proteome</keyword>
<dbReference type="InterPro" id="IPR029063">
    <property type="entry name" value="SAM-dependent_MTases_sf"/>
</dbReference>
<dbReference type="Gene3D" id="3.40.50.150">
    <property type="entry name" value="Vaccinia Virus protein VP39"/>
    <property type="match status" value="1"/>
</dbReference>
<accession>A0A0P7B663</accession>
<comment type="caution">
    <text evidence="1">The sequence shown here is derived from an EMBL/GenBank/DDBJ whole genome shotgun (WGS) entry which is preliminary data.</text>
</comment>
<dbReference type="Proteomes" id="UP000050424">
    <property type="component" value="Unassembled WGS sequence"/>
</dbReference>
<dbReference type="AlphaFoldDB" id="A0A0P7B663"/>
<dbReference type="Pfam" id="PF10294">
    <property type="entry name" value="Methyltransf_16"/>
    <property type="match status" value="1"/>
</dbReference>
<dbReference type="OrthoDB" id="433955at2759"/>
<dbReference type="SUPFAM" id="SSF53335">
    <property type="entry name" value="S-adenosyl-L-methionine-dependent methyltransferases"/>
    <property type="match status" value="1"/>
</dbReference>
<dbReference type="CDD" id="cd02440">
    <property type="entry name" value="AdoMet_MTases"/>
    <property type="match status" value="1"/>
</dbReference>
<dbReference type="GO" id="GO:0008757">
    <property type="term" value="F:S-adenosylmethionine-dependent methyltransferase activity"/>
    <property type="evidence" value="ECO:0007669"/>
    <property type="project" value="UniProtKB-ARBA"/>
</dbReference>
<dbReference type="PANTHER" id="PTHR14614">
    <property type="entry name" value="HEPATOCELLULAR CARCINOMA-ASSOCIATED ANTIGEN"/>
    <property type="match status" value="1"/>
</dbReference>
<dbReference type="EMBL" id="LKCW01000337">
    <property type="protein sequence ID" value="KPM34454.1"/>
    <property type="molecule type" value="Genomic_DNA"/>
</dbReference>
<reference evidence="1 2" key="1">
    <citation type="submission" date="2015-09" db="EMBL/GenBank/DDBJ databases">
        <title>Draft genome of a European isolate of the apple canker pathogen Neonectria ditissima.</title>
        <authorList>
            <person name="Gomez-Cortecero A."/>
            <person name="Harrison R.J."/>
            <person name="Armitage A.D."/>
        </authorList>
    </citation>
    <scope>NUCLEOTIDE SEQUENCE [LARGE SCALE GENOMIC DNA]</scope>
    <source>
        <strain evidence="1 2">R09/05</strain>
    </source>
</reference>
<gene>
    <name evidence="1" type="ORF">AK830_g12114</name>
</gene>
<name>A0A0P7B663_9HYPO</name>
<dbReference type="InterPro" id="IPR019410">
    <property type="entry name" value="Methyltransf_16"/>
</dbReference>
<dbReference type="PANTHER" id="PTHR14614:SF147">
    <property type="entry name" value="S-ADENOSYLMETHIONINE-DEPENDENT METHYLTRANSFERASE OF THE SEVEN BETA-STRAND FAMILY"/>
    <property type="match status" value="1"/>
</dbReference>
<protein>
    <submittedName>
        <fullName evidence="1">Uncharacterized protein</fullName>
    </submittedName>
</protein>
<sequence length="404" mass="43693">MAPSGCPLPPSSSLLPVSKLHQLTEDQIFSFLQALSALYCPLPASVAFKLSPEHHSLPQSTSTPLVDSGYTSGAEDDDVLEHAEQSLAALRADGFERNFVERWLTRFMAQAYDLPSLVSEDVRDRTLDQASWILESFVANTTDDDQTGDELSDFMREFSFNLTIPGPNQEKVPIEVRLNDGLAGKDSTDCDDVGLQSWGASIVFSELMCAQPSRFGFSQPSLGTSPRILELGAGTGLVSLVLGAMLPHLGVTNLDMIATDYHPAVLSNLVANIAANATSDGPIPVQTAFLDWSAPVLESPLDIPADILVATDAVYHPEHAVWLRDCATQLLAPDGVFWLLITVRRNGRFEAISTSVESAFATANRLKGSDGRLLTILGSEEIEKRSGIGRGDESGYRLFKLGWA</sequence>
<dbReference type="STRING" id="78410.A0A0P7B663"/>
<organism evidence="1 2">
    <name type="scientific">Neonectria ditissima</name>
    <dbReference type="NCBI Taxonomy" id="78410"/>
    <lineage>
        <taxon>Eukaryota</taxon>
        <taxon>Fungi</taxon>
        <taxon>Dikarya</taxon>
        <taxon>Ascomycota</taxon>
        <taxon>Pezizomycotina</taxon>
        <taxon>Sordariomycetes</taxon>
        <taxon>Hypocreomycetidae</taxon>
        <taxon>Hypocreales</taxon>
        <taxon>Nectriaceae</taxon>
        <taxon>Neonectria</taxon>
    </lineage>
</organism>
<evidence type="ECO:0000313" key="2">
    <source>
        <dbReference type="Proteomes" id="UP000050424"/>
    </source>
</evidence>
<proteinExistence type="predicted"/>